<feature type="transmembrane region" description="Helical" evidence="1">
    <location>
        <begin position="418"/>
        <end position="434"/>
    </location>
</feature>
<feature type="transmembrane region" description="Helical" evidence="1">
    <location>
        <begin position="361"/>
        <end position="386"/>
    </location>
</feature>
<feature type="transmembrane region" description="Helical" evidence="1">
    <location>
        <begin position="260"/>
        <end position="281"/>
    </location>
</feature>
<feature type="transmembrane region" description="Helical" evidence="1">
    <location>
        <begin position="330"/>
        <end position="349"/>
    </location>
</feature>
<feature type="non-terminal residue" evidence="2">
    <location>
        <position position="1"/>
    </location>
</feature>
<feature type="transmembrane region" description="Helical" evidence="1">
    <location>
        <begin position="623"/>
        <end position="642"/>
    </location>
</feature>
<feature type="transmembrane region" description="Helical" evidence="1">
    <location>
        <begin position="483"/>
        <end position="506"/>
    </location>
</feature>
<sequence length="756" mass="82230">AVVLLALTALVLTGCTGKIVRDYDTQILTFSTTEGDFYYKDFSALTAEWNLSAGHGASASSVFSTNAEGLKINTVNAGYATASQTVYLKPYSDYKIEYVYDVDSIADYDTTDDIDYYAGLYIGFTENPSFNIGEGDKASVITTARSGTDTFYFHTDGTREFNLAINVGNENNPVNAVVYVKSVKLTLVDSATLTQEDKDAYGYYALTSAVYGQATSTNVVYVVLGGVATLVLAYVFYVMRSRTLAFEGVKTENKFYEKIVSSKTAGLLITLGVAALIRLLITLIQTAISGSSSIVSNEYGYDLTREAYMGSLSAKIGTIYLYQYYSAYTTLMPVTMYLSTLAGAIGRALSAMKMSDAHVELAVVCIIKLFNIAADLGTVALIYKIIEKRHGNAAATVLASFYALVPVTFSLSAAWGSYESVVAFFVVLAFYFLLNKKSYIGMAVAYFFAAMTSPSALYVVPAVLFYTAYYIYKALKDGEYKRIIAPVSAIVGGFVLFYLISLPFVFNEVAAGDAFVAFDKYIATVKGASVYSANAFNFQGLLGHNFAEVGVQSVVATIIFIVFVVVVLGIAYFRTRNRIDLTLIAASSVLALWTFANNMKPASIYIALPLMFVVAALLRETRLYIAFALYSAFAFVNNAYVYMVTGYDANGVLAVSYDTTAIMYVFGAFSLVLAVYFMVVAFDVLVSKRAVDHVVIPVPYLDYVKYVTGKAVGKLKKGASKVGAFVSATGEAIKEVNAERKLKRASRKNDEADDEE</sequence>
<name>A0A940IDI6_9FIRM</name>
<keyword evidence="1" id="KW-0472">Membrane</keyword>
<gene>
    <name evidence="2" type="ORF">IAB16_05630</name>
</gene>
<feature type="transmembrane region" description="Helical" evidence="1">
    <location>
        <begin position="219"/>
        <end position="239"/>
    </location>
</feature>
<feature type="transmembrane region" description="Helical" evidence="1">
    <location>
        <begin position="446"/>
        <end position="471"/>
    </location>
</feature>
<evidence type="ECO:0000313" key="3">
    <source>
        <dbReference type="Proteomes" id="UP000727857"/>
    </source>
</evidence>
<accession>A0A940IDI6</accession>
<reference evidence="2" key="1">
    <citation type="submission" date="2020-10" db="EMBL/GenBank/DDBJ databases">
        <authorList>
            <person name="Gilroy R."/>
        </authorList>
    </citation>
    <scope>NUCLEOTIDE SEQUENCE</scope>
    <source>
        <strain evidence="2">517</strain>
    </source>
</reference>
<feature type="transmembrane region" description="Helical" evidence="1">
    <location>
        <begin position="549"/>
        <end position="572"/>
    </location>
</feature>
<feature type="transmembrane region" description="Helical" evidence="1">
    <location>
        <begin position="662"/>
        <end position="686"/>
    </location>
</feature>
<keyword evidence="1" id="KW-1133">Transmembrane helix</keyword>
<protein>
    <submittedName>
        <fullName evidence="2">Uncharacterized protein</fullName>
    </submittedName>
</protein>
<comment type="caution">
    <text evidence="2">The sequence shown here is derived from an EMBL/GenBank/DDBJ whole genome shotgun (WGS) entry which is preliminary data.</text>
</comment>
<reference evidence="2" key="2">
    <citation type="journal article" date="2021" name="PeerJ">
        <title>Extensive microbial diversity within the chicken gut microbiome revealed by metagenomics and culture.</title>
        <authorList>
            <person name="Gilroy R."/>
            <person name="Ravi A."/>
            <person name="Getino M."/>
            <person name="Pursley I."/>
            <person name="Horton D.L."/>
            <person name="Alikhan N.F."/>
            <person name="Baker D."/>
            <person name="Gharbi K."/>
            <person name="Hall N."/>
            <person name="Watson M."/>
            <person name="Adriaenssens E.M."/>
            <person name="Foster-Nyarko E."/>
            <person name="Jarju S."/>
            <person name="Secka A."/>
            <person name="Antonio M."/>
            <person name="Oren A."/>
            <person name="Chaudhuri R.R."/>
            <person name="La Ragione R."/>
            <person name="Hildebrand F."/>
            <person name="Pallen M.J."/>
        </authorList>
    </citation>
    <scope>NUCLEOTIDE SEQUENCE</scope>
    <source>
        <strain evidence="2">517</strain>
    </source>
</reference>
<feature type="transmembrane region" description="Helical" evidence="1">
    <location>
        <begin position="579"/>
        <end position="596"/>
    </location>
</feature>
<dbReference type="EMBL" id="JADINF010000140">
    <property type="protein sequence ID" value="MBO8424480.1"/>
    <property type="molecule type" value="Genomic_DNA"/>
</dbReference>
<dbReference type="AlphaFoldDB" id="A0A940IDI6"/>
<proteinExistence type="predicted"/>
<keyword evidence="1" id="KW-0812">Transmembrane</keyword>
<feature type="transmembrane region" description="Helical" evidence="1">
    <location>
        <begin position="392"/>
        <end position="411"/>
    </location>
</feature>
<evidence type="ECO:0000256" key="1">
    <source>
        <dbReference type="SAM" id="Phobius"/>
    </source>
</evidence>
<organism evidence="2 3">
    <name type="scientific">Candidatus Stercoripulliclostridium pullicola</name>
    <dbReference type="NCBI Taxonomy" id="2840953"/>
    <lineage>
        <taxon>Bacteria</taxon>
        <taxon>Bacillati</taxon>
        <taxon>Bacillota</taxon>
        <taxon>Clostridia</taxon>
        <taxon>Eubacteriales</taxon>
        <taxon>Candidatus Stercoripulliclostridium</taxon>
    </lineage>
</organism>
<feature type="transmembrane region" description="Helical" evidence="1">
    <location>
        <begin position="602"/>
        <end position="618"/>
    </location>
</feature>
<dbReference type="Proteomes" id="UP000727857">
    <property type="component" value="Unassembled WGS sequence"/>
</dbReference>
<evidence type="ECO:0000313" key="2">
    <source>
        <dbReference type="EMBL" id="MBO8424480.1"/>
    </source>
</evidence>